<dbReference type="PANTHER" id="PTHR22929">
    <property type="entry name" value="RNA POLYMERASE III TRANSCRIPTION INITIATION FACTOR B"/>
    <property type="match status" value="1"/>
</dbReference>
<dbReference type="EMBL" id="KN847334">
    <property type="protein sequence ID" value="KIW44817.1"/>
    <property type="molecule type" value="Genomic_DNA"/>
</dbReference>
<dbReference type="AlphaFoldDB" id="A0A0D2C4V0"/>
<feature type="compositionally biased region" description="Low complexity" evidence="1">
    <location>
        <begin position="144"/>
        <end position="157"/>
    </location>
</feature>
<feature type="compositionally biased region" description="Polar residues" evidence="1">
    <location>
        <begin position="584"/>
        <end position="595"/>
    </location>
</feature>
<feature type="region of interest" description="Disordered" evidence="1">
    <location>
        <begin position="259"/>
        <end position="302"/>
    </location>
</feature>
<evidence type="ECO:0000313" key="4">
    <source>
        <dbReference type="Proteomes" id="UP000053342"/>
    </source>
</evidence>
<dbReference type="OrthoDB" id="272624at2759"/>
<dbReference type="Pfam" id="PF15963">
    <property type="entry name" value="Myb_DNA-bind_7"/>
    <property type="match status" value="1"/>
</dbReference>
<dbReference type="Proteomes" id="UP000053342">
    <property type="component" value="Unassembled WGS sequence"/>
</dbReference>
<feature type="compositionally biased region" description="Polar residues" evidence="1">
    <location>
        <begin position="55"/>
        <end position="72"/>
    </location>
</feature>
<dbReference type="InterPro" id="IPR039467">
    <property type="entry name" value="TFIIIB_B''_Myb"/>
</dbReference>
<reference evidence="3 4" key="1">
    <citation type="submission" date="2015-01" db="EMBL/GenBank/DDBJ databases">
        <title>The Genome Sequence of Exophiala oligosperma CBS72588.</title>
        <authorList>
            <consortium name="The Broad Institute Genomics Platform"/>
            <person name="Cuomo C."/>
            <person name="de Hoog S."/>
            <person name="Gorbushina A."/>
            <person name="Stielow B."/>
            <person name="Teixiera M."/>
            <person name="Abouelleil A."/>
            <person name="Chapman S.B."/>
            <person name="Priest M."/>
            <person name="Young S.K."/>
            <person name="Wortman J."/>
            <person name="Nusbaum C."/>
            <person name="Birren B."/>
        </authorList>
    </citation>
    <scope>NUCLEOTIDE SEQUENCE [LARGE SCALE GENOMIC DNA]</scope>
    <source>
        <strain evidence="3 4">CBS 72588</strain>
    </source>
</reference>
<dbReference type="CDD" id="cd00167">
    <property type="entry name" value="SANT"/>
    <property type="match status" value="1"/>
</dbReference>
<dbReference type="GO" id="GO:0070898">
    <property type="term" value="P:RNA polymerase III preinitiation complex assembly"/>
    <property type="evidence" value="ECO:0007669"/>
    <property type="project" value="TreeGrafter"/>
</dbReference>
<dbReference type="GO" id="GO:0001156">
    <property type="term" value="F:TFIIIC-class transcription factor complex binding"/>
    <property type="evidence" value="ECO:0007669"/>
    <property type="project" value="TreeGrafter"/>
</dbReference>
<feature type="domain" description="Myb-like" evidence="2">
    <location>
        <begin position="467"/>
        <end position="515"/>
    </location>
</feature>
<keyword evidence="4" id="KW-1185">Reference proteome</keyword>
<evidence type="ECO:0000313" key="3">
    <source>
        <dbReference type="EMBL" id="KIW44817.1"/>
    </source>
</evidence>
<feature type="compositionally biased region" description="Polar residues" evidence="1">
    <location>
        <begin position="79"/>
        <end position="91"/>
    </location>
</feature>
<dbReference type="GO" id="GO:0000126">
    <property type="term" value="C:transcription factor TFIIIB complex"/>
    <property type="evidence" value="ECO:0007669"/>
    <property type="project" value="TreeGrafter"/>
</dbReference>
<feature type="region of interest" description="Disordered" evidence="1">
    <location>
        <begin position="1"/>
        <end position="238"/>
    </location>
</feature>
<dbReference type="GeneID" id="27355335"/>
<dbReference type="STRING" id="215243.A0A0D2C4V0"/>
<feature type="compositionally biased region" description="Low complexity" evidence="1">
    <location>
        <begin position="36"/>
        <end position="45"/>
    </location>
</feature>
<dbReference type="Gene3D" id="1.20.58.1880">
    <property type="match status" value="1"/>
</dbReference>
<dbReference type="PANTHER" id="PTHR22929:SF0">
    <property type="entry name" value="TRANSCRIPTION FACTOR TFIIIB COMPONENT B'' HOMOLOG"/>
    <property type="match status" value="1"/>
</dbReference>
<feature type="region of interest" description="Disordered" evidence="1">
    <location>
        <begin position="557"/>
        <end position="669"/>
    </location>
</feature>
<dbReference type="VEuPathDB" id="FungiDB:PV06_03261"/>
<dbReference type="SUPFAM" id="SSF46689">
    <property type="entry name" value="Homeodomain-like"/>
    <property type="match status" value="1"/>
</dbReference>
<feature type="region of interest" description="Disordered" evidence="1">
    <location>
        <begin position="314"/>
        <end position="333"/>
    </location>
</feature>
<protein>
    <recommendedName>
        <fullName evidence="2">Myb-like domain-containing protein</fullName>
    </recommendedName>
</protein>
<feature type="compositionally biased region" description="Basic and acidic residues" evidence="1">
    <location>
        <begin position="557"/>
        <end position="570"/>
    </location>
</feature>
<dbReference type="RefSeq" id="XP_016265033.1">
    <property type="nucleotide sequence ID" value="XM_016404028.1"/>
</dbReference>
<organism evidence="3 4">
    <name type="scientific">Exophiala oligosperma</name>
    <dbReference type="NCBI Taxonomy" id="215243"/>
    <lineage>
        <taxon>Eukaryota</taxon>
        <taxon>Fungi</taxon>
        <taxon>Dikarya</taxon>
        <taxon>Ascomycota</taxon>
        <taxon>Pezizomycotina</taxon>
        <taxon>Eurotiomycetes</taxon>
        <taxon>Chaetothyriomycetidae</taxon>
        <taxon>Chaetothyriales</taxon>
        <taxon>Herpotrichiellaceae</taxon>
        <taxon>Exophiala</taxon>
    </lineage>
</organism>
<evidence type="ECO:0000259" key="2">
    <source>
        <dbReference type="SMART" id="SM00717"/>
    </source>
</evidence>
<dbReference type="InterPro" id="IPR009057">
    <property type="entry name" value="Homeodomain-like_sf"/>
</dbReference>
<name>A0A0D2C4V0_9EURO</name>
<dbReference type="SMART" id="SM00717">
    <property type="entry name" value="SANT"/>
    <property type="match status" value="1"/>
</dbReference>
<dbReference type="HOGENOM" id="CLU_399006_0_0_1"/>
<gene>
    <name evidence="3" type="ORF">PV06_03261</name>
</gene>
<accession>A0A0D2C4V0</accession>
<evidence type="ECO:0000256" key="1">
    <source>
        <dbReference type="SAM" id="MobiDB-lite"/>
    </source>
</evidence>
<proteinExistence type="predicted"/>
<dbReference type="InterPro" id="IPR001005">
    <property type="entry name" value="SANT/Myb"/>
</dbReference>
<feature type="compositionally biased region" description="Acidic residues" evidence="1">
    <location>
        <begin position="275"/>
        <end position="284"/>
    </location>
</feature>
<sequence length="669" mass="73924">MTFSSVVKKPGQKITPKTAPRRNVPRSRPTAPPSLTPDSLTSSPAVEVVDDETRSQVPESVQNQTVLESTEIPSIAESVETSLPLSNPLETSNRDSVGEPFNETTSRPPSVPIEITAPSGTSTGITIIHPAHETASETRSQAIPTIASSTPLISSSRRSADTHNPSAASEEPAQQIENVADTEARSTTDSRKRRKITHTSQELDESRSPATPPSSDDIPLLLRTSPRHRRSESRTSEVLLQDATSQLVAISELANSIEQRARSLRPRSARPSYSETEEVADGDAEGQMTRTEKPQKKQSRVKRIRDLAQQVVENAANGAPNSRRKARLPTPENADELQIDPEEVSMSDLTRDNKVGRKSETEKRMQDNWIEIQKRRKEDVERRREAAGKGRAGRQELFQDALAEPIQVPKQIIVNGQIIVANESREVAFGAGVEQAADNDQEVALEDDRIYRYVNQGTLGKRAGLNKKTKWDDEHTELFYKGLRMFGTDFAMIANLFPSFDRRQIKSKFVIEERLNPVRVKNSVDAKEAVNLEEYARMSDQQFEDPSKLMAELAAEEKRLREEDERRRAGEGYVLEGADVPLPSTETDFEQSSNVVEGDDTTAPAGAHREIISTLADSVVAGATGPKKRQGAQHRATKEPVGRGRQAKKGRRPTEGVEEALGPIDEVGR</sequence>